<protein>
    <recommendedName>
        <fullName evidence="1">Cx9C motif-containing protein 4, mitochondrial</fullName>
    </recommendedName>
</protein>
<dbReference type="Gene3D" id="1.10.287.1130">
    <property type="entry name" value="CytochromE C oxidase copper chaperone"/>
    <property type="match status" value="1"/>
</dbReference>
<dbReference type="Gene3D" id="2.130.10.10">
    <property type="entry name" value="YVTN repeat-like/Quinoprotein amine dehydrogenase"/>
    <property type="match status" value="1"/>
</dbReference>
<dbReference type="PANTHER" id="PTHR44436:SF1">
    <property type="entry name" value="F-BOX_WD REPEAT-CONTAINING PROTEIN 2"/>
    <property type="match status" value="1"/>
</dbReference>
<dbReference type="PROSITE" id="PS51808">
    <property type="entry name" value="CHCH"/>
    <property type="match status" value="1"/>
</dbReference>
<evidence type="ECO:0000313" key="6">
    <source>
        <dbReference type="EMBL" id="GAA5815796.1"/>
    </source>
</evidence>
<dbReference type="Proteomes" id="UP001473302">
    <property type="component" value="Unassembled WGS sequence"/>
</dbReference>
<dbReference type="SUPFAM" id="SSF81383">
    <property type="entry name" value="F-box domain"/>
    <property type="match status" value="1"/>
</dbReference>
<keyword evidence="2 4" id="KW-0853">WD repeat</keyword>
<dbReference type="InterPro" id="IPR036047">
    <property type="entry name" value="F-box-like_dom_sf"/>
</dbReference>
<dbReference type="InterPro" id="IPR015943">
    <property type="entry name" value="WD40/YVTN_repeat-like_dom_sf"/>
</dbReference>
<evidence type="ECO:0000256" key="4">
    <source>
        <dbReference type="PROSITE-ProRule" id="PRU00221"/>
    </source>
</evidence>
<keyword evidence="7" id="KW-1185">Reference proteome</keyword>
<evidence type="ECO:0000256" key="3">
    <source>
        <dbReference type="ARBA" id="ARBA00022737"/>
    </source>
</evidence>
<dbReference type="InterPro" id="IPR009069">
    <property type="entry name" value="Cys_alpha_HP_mot_SF"/>
</dbReference>
<dbReference type="EMBL" id="BAABUK010000028">
    <property type="protein sequence ID" value="GAA5815796.1"/>
    <property type="molecule type" value="Genomic_DNA"/>
</dbReference>
<evidence type="ECO:0000259" key="5">
    <source>
        <dbReference type="PROSITE" id="PS50181"/>
    </source>
</evidence>
<dbReference type="SMART" id="SM00320">
    <property type="entry name" value="WD40"/>
    <property type="match status" value="2"/>
</dbReference>
<dbReference type="Pfam" id="PF00400">
    <property type="entry name" value="WD40"/>
    <property type="match status" value="2"/>
</dbReference>
<sequence length="585" mass="65521">MPSQVTTVPPCQKYACAIQDCLTKNDYQESKCVSALENLQKCCKALIAEGGKSVCFKINHGPFPTELLVSIFIYLDGSTLSSCTQVCQQWNLVISQFDAVIWPNACHRDFESSNARKFWSPQFPKPCSKLSWQDMYRITRNWYSGRVNGFYPKVAKSSRLDPCTVIGAPQEQGLFTQLTLAQDGRIVRSNPNYHSPTGQSLVIQSPHTKQSFFLNAAVSDELNWPEDAQAHSVVCHFTHPSSKWLVTGGLNGTVAVWDLNTKRLIRMWHGHRGRVLCISMNDEAVVSGGSDNMIRVWDWDKNTNEWASHSRPTRRGMINTADYLSSRSDWYQGVGEIAVNGNLVACAPDASGPVLVFSLLTGSIVYELNITELAQTEWATEDITAFTKLCLTPFFLLTKGKVNHQHKSKVPLVPSKDNVVIQRTFKKKTGVGYVAKLSDSKTNQAAAAAAAPPPPAAASMTTYQLYQYYQSLNDSESLNTFVPTTSACINVWSLATGEIIYRLVPMLDQPYQNYTITDVKVTPDFSKVFATIEVRGQKQYEERVFCWDFALKSEQEEAVQDFDIIELDHNDPVLRKTGTSWVCFM</sequence>
<dbReference type="Gene3D" id="1.20.1280.50">
    <property type="match status" value="1"/>
</dbReference>
<dbReference type="PROSITE" id="PS50294">
    <property type="entry name" value="WD_REPEATS_REGION"/>
    <property type="match status" value="1"/>
</dbReference>
<dbReference type="PROSITE" id="PS00678">
    <property type="entry name" value="WD_REPEATS_1"/>
    <property type="match status" value="1"/>
</dbReference>
<comment type="caution">
    <text evidence="6">The sequence shown here is derived from an EMBL/GenBank/DDBJ whole genome shotgun (WGS) entry which is preliminary data.</text>
</comment>
<dbReference type="InterPro" id="IPR027179">
    <property type="entry name" value="CMC4"/>
</dbReference>
<dbReference type="PANTHER" id="PTHR44436">
    <property type="entry name" value="F-BOX/WD REPEAT-CONTAINING PROTEIN 2"/>
    <property type="match status" value="1"/>
</dbReference>
<gene>
    <name evidence="6" type="ORF">MFLAVUS_009311</name>
</gene>
<dbReference type="PROSITE" id="PS50181">
    <property type="entry name" value="FBOX"/>
    <property type="match status" value="1"/>
</dbReference>
<dbReference type="InterPro" id="IPR019775">
    <property type="entry name" value="WD40_repeat_CS"/>
</dbReference>
<organism evidence="6 7">
    <name type="scientific">Mucor flavus</name>
    <dbReference type="NCBI Taxonomy" id="439312"/>
    <lineage>
        <taxon>Eukaryota</taxon>
        <taxon>Fungi</taxon>
        <taxon>Fungi incertae sedis</taxon>
        <taxon>Mucoromycota</taxon>
        <taxon>Mucoromycotina</taxon>
        <taxon>Mucoromycetes</taxon>
        <taxon>Mucorales</taxon>
        <taxon>Mucorineae</taxon>
        <taxon>Mucoraceae</taxon>
        <taxon>Mucor</taxon>
    </lineage>
</organism>
<dbReference type="PROSITE" id="PS50082">
    <property type="entry name" value="WD_REPEATS_2"/>
    <property type="match status" value="2"/>
</dbReference>
<dbReference type="InterPro" id="IPR042627">
    <property type="entry name" value="FBXW2"/>
</dbReference>
<dbReference type="InterPro" id="IPR036322">
    <property type="entry name" value="WD40_repeat_dom_sf"/>
</dbReference>
<reference evidence="6 7" key="1">
    <citation type="submission" date="2024-04" db="EMBL/GenBank/DDBJ databases">
        <title>genome sequences of Mucor flavus KT1a and Helicostylum pulchrum KT1b strains isolated from the surface of a dry-aged beef.</title>
        <authorList>
            <person name="Toyotome T."/>
            <person name="Hosono M."/>
            <person name="Torimaru M."/>
            <person name="Fukuda K."/>
            <person name="Mikami N."/>
        </authorList>
    </citation>
    <scope>NUCLEOTIDE SEQUENCE [LARGE SCALE GENOMIC DNA]</scope>
    <source>
        <strain evidence="6 7">KT1a</strain>
    </source>
</reference>
<evidence type="ECO:0000256" key="1">
    <source>
        <dbReference type="ARBA" id="ARBA00019406"/>
    </source>
</evidence>
<evidence type="ECO:0000313" key="7">
    <source>
        <dbReference type="Proteomes" id="UP001473302"/>
    </source>
</evidence>
<evidence type="ECO:0000256" key="2">
    <source>
        <dbReference type="ARBA" id="ARBA00022574"/>
    </source>
</evidence>
<dbReference type="InterPro" id="IPR001680">
    <property type="entry name" value="WD40_rpt"/>
</dbReference>
<accession>A0ABP9Z9M5</accession>
<name>A0ABP9Z9M5_9FUNG</name>
<dbReference type="SUPFAM" id="SSF50978">
    <property type="entry name" value="WD40 repeat-like"/>
    <property type="match status" value="1"/>
</dbReference>
<dbReference type="Pfam" id="PF12937">
    <property type="entry name" value="F-box-like"/>
    <property type="match status" value="1"/>
</dbReference>
<dbReference type="SUPFAM" id="SSF47072">
    <property type="entry name" value="Cysteine alpha-hairpin motif"/>
    <property type="match status" value="1"/>
</dbReference>
<dbReference type="InterPro" id="IPR001810">
    <property type="entry name" value="F-box_dom"/>
</dbReference>
<feature type="repeat" description="WD" evidence="4">
    <location>
        <begin position="268"/>
        <end position="298"/>
    </location>
</feature>
<dbReference type="Pfam" id="PF08991">
    <property type="entry name" value="CMC4"/>
    <property type="match status" value="1"/>
</dbReference>
<feature type="repeat" description="WD" evidence="4">
    <location>
        <begin position="239"/>
        <end position="267"/>
    </location>
</feature>
<proteinExistence type="predicted"/>
<keyword evidence="3" id="KW-0677">Repeat</keyword>
<feature type="domain" description="F-box" evidence="5">
    <location>
        <begin position="57"/>
        <end position="105"/>
    </location>
</feature>